<dbReference type="SMART" id="SM00466">
    <property type="entry name" value="SRA"/>
    <property type="match status" value="1"/>
</dbReference>
<dbReference type="CDD" id="cd00085">
    <property type="entry name" value="HNHc"/>
    <property type="match status" value="1"/>
</dbReference>
<evidence type="ECO:0000313" key="3">
    <source>
        <dbReference type="Proteomes" id="UP001571476"/>
    </source>
</evidence>
<protein>
    <submittedName>
        <fullName evidence="2">YDG/SRA domain-containing protein</fullName>
    </submittedName>
</protein>
<evidence type="ECO:0000313" key="2">
    <source>
        <dbReference type="EMBL" id="MFA3836977.1"/>
    </source>
</evidence>
<keyword evidence="3" id="KW-1185">Reference proteome</keyword>
<organism evidence="2 3">
    <name type="scientific">Streptomyces aureus</name>
    <dbReference type="NCBI Taxonomy" id="193461"/>
    <lineage>
        <taxon>Bacteria</taxon>
        <taxon>Bacillati</taxon>
        <taxon>Actinomycetota</taxon>
        <taxon>Actinomycetes</taxon>
        <taxon>Kitasatosporales</taxon>
        <taxon>Streptomycetaceae</taxon>
        <taxon>Streptomyces</taxon>
    </lineage>
</organism>
<dbReference type="InterPro" id="IPR036987">
    <property type="entry name" value="SRA-YDG_sf"/>
</dbReference>
<dbReference type="PANTHER" id="PTHR14140">
    <property type="entry name" value="E3 UBIQUITIN-PROTEIN LIGASE UHRF-RELATED"/>
    <property type="match status" value="1"/>
</dbReference>
<dbReference type="Gene3D" id="2.30.280.10">
    <property type="entry name" value="SRA-YDG"/>
    <property type="match status" value="1"/>
</dbReference>
<proteinExistence type="predicted"/>
<accession>A0ABV4SEV5</accession>
<feature type="domain" description="YDG" evidence="1">
    <location>
        <begin position="22"/>
        <end position="161"/>
    </location>
</feature>
<dbReference type="InterPro" id="IPR015947">
    <property type="entry name" value="PUA-like_sf"/>
</dbReference>
<dbReference type="Pfam" id="PF02182">
    <property type="entry name" value="SAD_SRA"/>
    <property type="match status" value="1"/>
</dbReference>
<dbReference type="Pfam" id="PF13391">
    <property type="entry name" value="HNH_2"/>
    <property type="match status" value="1"/>
</dbReference>
<dbReference type="InterPro" id="IPR003615">
    <property type="entry name" value="HNH_nuc"/>
</dbReference>
<dbReference type="EMBL" id="JBGOSP010000005">
    <property type="protein sequence ID" value="MFA3836977.1"/>
    <property type="molecule type" value="Genomic_DNA"/>
</dbReference>
<comment type="caution">
    <text evidence="2">The sequence shown here is derived from an EMBL/GenBank/DDBJ whole genome shotgun (WGS) entry which is preliminary data.</text>
</comment>
<reference evidence="2 3" key="1">
    <citation type="submission" date="2024-08" db="EMBL/GenBank/DDBJ databases">
        <title>Genome sequence of Streptomyces aureus CACIA-1.46HGO.</title>
        <authorList>
            <person name="Evangelista-Martinez Z."/>
        </authorList>
    </citation>
    <scope>NUCLEOTIDE SEQUENCE [LARGE SCALE GENOMIC DNA]</scope>
    <source>
        <strain evidence="2 3">CACIA-1.46HGO</strain>
    </source>
</reference>
<name>A0ABV4SEV5_9ACTN</name>
<dbReference type="InterPro" id="IPR003105">
    <property type="entry name" value="SRA_YDG"/>
</dbReference>
<dbReference type="Proteomes" id="UP001571476">
    <property type="component" value="Unassembled WGS sequence"/>
</dbReference>
<dbReference type="RefSeq" id="WP_372562650.1">
    <property type="nucleotide sequence ID" value="NZ_JBGOSP010000005.1"/>
</dbReference>
<dbReference type="PROSITE" id="PS51015">
    <property type="entry name" value="YDG"/>
    <property type="match status" value="1"/>
</dbReference>
<evidence type="ECO:0000259" key="1">
    <source>
        <dbReference type="PROSITE" id="PS51015"/>
    </source>
</evidence>
<dbReference type="InterPro" id="IPR045134">
    <property type="entry name" value="UHRF1/2-like"/>
</dbReference>
<dbReference type="SUPFAM" id="SSF88697">
    <property type="entry name" value="PUA domain-like"/>
    <property type="match status" value="1"/>
</dbReference>
<gene>
    <name evidence="2" type="ORF">ACEG43_12425</name>
</gene>
<sequence length="315" mass="35251">MVRQHVRMPRSGTSRTKRIYFGHPLGVAEGQRFRTHDDLYAANVHRFRGRGISGTAEGVDSIVASGGYAGDRDEGDVVIYTAMGGEPVDGRITQDQALTGSNAGLVYNEREGLPIRFVRGLDIRRGKAQGGYEYAGLYVVEEHWGSRTAQGHLMWQFRLVKQDGEVLPDDVEVETDADMTELELAAARYVTAQRRVRNTRAARAVKALYGNLCQICREPVVVDVDGTLYSEGAHIQALGEPHRGPDLAANILCLCPNCHVRFDNGALLITDDYRVIDGFTRARVGDLFVKDDRHRIRTRYLRQHRSRWADRSQGL</sequence>
<dbReference type="PANTHER" id="PTHR14140:SF27">
    <property type="entry name" value="OS04G0289800 PROTEIN"/>
    <property type="match status" value="1"/>
</dbReference>